<feature type="compositionally biased region" description="Basic and acidic residues" evidence="5">
    <location>
        <begin position="440"/>
        <end position="460"/>
    </location>
</feature>
<feature type="region of interest" description="Disordered" evidence="5">
    <location>
        <begin position="315"/>
        <end position="337"/>
    </location>
</feature>
<dbReference type="GO" id="GO:0008270">
    <property type="term" value="F:zinc ion binding"/>
    <property type="evidence" value="ECO:0007669"/>
    <property type="project" value="UniProtKB-KW"/>
</dbReference>
<evidence type="ECO:0000256" key="4">
    <source>
        <dbReference type="PROSITE-ProRule" id="PRU00024"/>
    </source>
</evidence>
<dbReference type="Pfam" id="PF00643">
    <property type="entry name" value="zf-B_box"/>
    <property type="match status" value="1"/>
</dbReference>
<accession>A0AAN9BV27</accession>
<dbReference type="Pfam" id="PF13445">
    <property type="entry name" value="zf-RING_UBOX"/>
    <property type="match status" value="1"/>
</dbReference>
<dbReference type="InterPro" id="IPR017907">
    <property type="entry name" value="Znf_RING_CS"/>
</dbReference>
<evidence type="ECO:0000256" key="3">
    <source>
        <dbReference type="ARBA" id="ARBA00022833"/>
    </source>
</evidence>
<dbReference type="CDD" id="cd19756">
    <property type="entry name" value="Bbox2"/>
    <property type="match status" value="1"/>
</dbReference>
<evidence type="ECO:0000259" key="7">
    <source>
        <dbReference type="PROSITE" id="PS50119"/>
    </source>
</evidence>
<dbReference type="Gene3D" id="3.30.160.60">
    <property type="entry name" value="Classic Zinc Finger"/>
    <property type="match status" value="1"/>
</dbReference>
<dbReference type="Proteomes" id="UP001374579">
    <property type="component" value="Unassembled WGS sequence"/>
</dbReference>
<dbReference type="SMART" id="SM00184">
    <property type="entry name" value="RING"/>
    <property type="match status" value="1"/>
</dbReference>
<gene>
    <name evidence="8" type="ORF">V1264_011600</name>
</gene>
<dbReference type="InterPro" id="IPR027370">
    <property type="entry name" value="Znf-RING_euk"/>
</dbReference>
<feature type="compositionally biased region" description="Low complexity" evidence="5">
    <location>
        <begin position="361"/>
        <end position="379"/>
    </location>
</feature>
<evidence type="ECO:0000313" key="8">
    <source>
        <dbReference type="EMBL" id="KAK7112092.1"/>
    </source>
</evidence>
<keyword evidence="3" id="KW-0862">Zinc</keyword>
<dbReference type="PROSITE" id="PS50119">
    <property type="entry name" value="ZF_BBOX"/>
    <property type="match status" value="1"/>
</dbReference>
<feature type="region of interest" description="Disordered" evidence="5">
    <location>
        <begin position="358"/>
        <end position="379"/>
    </location>
</feature>
<feature type="region of interest" description="Disordered" evidence="5">
    <location>
        <begin position="399"/>
        <end position="502"/>
    </location>
</feature>
<proteinExistence type="predicted"/>
<evidence type="ECO:0000256" key="1">
    <source>
        <dbReference type="ARBA" id="ARBA00022723"/>
    </source>
</evidence>
<dbReference type="InterPro" id="IPR001841">
    <property type="entry name" value="Znf_RING"/>
</dbReference>
<dbReference type="Gene3D" id="3.30.40.10">
    <property type="entry name" value="Zinc/RING finger domain, C3HC4 (zinc finger)"/>
    <property type="match status" value="1"/>
</dbReference>
<protein>
    <submittedName>
        <fullName evidence="8">Uncharacterized protein</fullName>
    </submittedName>
</protein>
<keyword evidence="2 4" id="KW-0863">Zinc-finger</keyword>
<sequence length="502" mass="55145">MATPEDLEQKLTCSICLQLFQDPRLLPCGHTYCQHCLTCYIASRAPASNSRGQQGFLCPVCREFVQAPDRLTPPHLWACKFKPNFLIRDIVEVHGKNKQRVQRPMCPLHPNKPLELYCRDCRTSVCDRCVALNHRRCEEVLELSEVCRETQQATRKHQQTVTRLLKQLEAKKRRCTTGRRELERIERDMDAKIEREGQELLRKVADFLRSRKESLKRQAHAHCRQCVNVVNAYTEKCDELTGALRALDRVLGNKLRPDRPHNKIINAQEESKLSGMVQKLEMAVQQLDSPCHFTVRLIMDDSALTAILNNLKLGEIRTGDNGDDASGRPSSGRPASASSAASFVTFANGAGYAFGVGGGSSSTAAPERSSSAASAFPSGSASSLYNSQSPLHFSPNSSAFSLNSASPSPSSASASASTSPLGGSHPAQPAQGFSSLRSRVVSDSRLSSHDNDNKGADSKKPGAVAQCLLPPPEPPRRKSVSKNPFDFMDRPAAPMRRKLSQP</sequence>
<reference evidence="8 9" key="1">
    <citation type="submission" date="2024-02" db="EMBL/GenBank/DDBJ databases">
        <title>Chromosome-scale genome assembly of the rough periwinkle Littorina saxatilis.</title>
        <authorList>
            <person name="De Jode A."/>
            <person name="Faria R."/>
            <person name="Formenti G."/>
            <person name="Sims Y."/>
            <person name="Smith T.P."/>
            <person name="Tracey A."/>
            <person name="Wood J.M.D."/>
            <person name="Zagrodzka Z.B."/>
            <person name="Johannesson K."/>
            <person name="Butlin R.K."/>
            <person name="Leder E.H."/>
        </authorList>
    </citation>
    <scope>NUCLEOTIDE SEQUENCE [LARGE SCALE GENOMIC DNA]</scope>
    <source>
        <strain evidence="8">Snail1</strain>
        <tissue evidence="8">Muscle</tissue>
    </source>
</reference>
<feature type="compositionally biased region" description="Low complexity" evidence="5">
    <location>
        <begin position="399"/>
        <end position="424"/>
    </location>
</feature>
<dbReference type="PROSITE" id="PS00518">
    <property type="entry name" value="ZF_RING_1"/>
    <property type="match status" value="1"/>
</dbReference>
<dbReference type="PANTHER" id="PTHR24103">
    <property type="entry name" value="E3 UBIQUITIN-PROTEIN LIGASE TRIM"/>
    <property type="match status" value="1"/>
</dbReference>
<evidence type="ECO:0000259" key="6">
    <source>
        <dbReference type="PROSITE" id="PS50089"/>
    </source>
</evidence>
<comment type="caution">
    <text evidence="8">The sequence shown here is derived from an EMBL/GenBank/DDBJ whole genome shotgun (WGS) entry which is preliminary data.</text>
</comment>
<organism evidence="8 9">
    <name type="scientific">Littorina saxatilis</name>
    <dbReference type="NCBI Taxonomy" id="31220"/>
    <lineage>
        <taxon>Eukaryota</taxon>
        <taxon>Metazoa</taxon>
        <taxon>Spiralia</taxon>
        <taxon>Lophotrochozoa</taxon>
        <taxon>Mollusca</taxon>
        <taxon>Gastropoda</taxon>
        <taxon>Caenogastropoda</taxon>
        <taxon>Littorinimorpha</taxon>
        <taxon>Littorinoidea</taxon>
        <taxon>Littorinidae</taxon>
        <taxon>Littorina</taxon>
    </lineage>
</organism>
<dbReference type="SUPFAM" id="SSF57845">
    <property type="entry name" value="B-box zinc-binding domain"/>
    <property type="match status" value="1"/>
</dbReference>
<dbReference type="InterPro" id="IPR000315">
    <property type="entry name" value="Znf_B-box"/>
</dbReference>
<feature type="domain" description="B box-type" evidence="7">
    <location>
        <begin position="101"/>
        <end position="143"/>
    </location>
</feature>
<dbReference type="AlphaFoldDB" id="A0AAN9BV27"/>
<keyword evidence="1" id="KW-0479">Metal-binding</keyword>
<dbReference type="SUPFAM" id="SSF57850">
    <property type="entry name" value="RING/U-box"/>
    <property type="match status" value="1"/>
</dbReference>
<evidence type="ECO:0000256" key="5">
    <source>
        <dbReference type="SAM" id="MobiDB-lite"/>
    </source>
</evidence>
<dbReference type="InterPro" id="IPR050143">
    <property type="entry name" value="TRIM/RBCC"/>
</dbReference>
<name>A0AAN9BV27_9CAEN</name>
<dbReference type="EMBL" id="JBAMIC010000002">
    <property type="protein sequence ID" value="KAK7112092.1"/>
    <property type="molecule type" value="Genomic_DNA"/>
</dbReference>
<evidence type="ECO:0000256" key="2">
    <source>
        <dbReference type="ARBA" id="ARBA00022771"/>
    </source>
</evidence>
<feature type="compositionally biased region" description="Low complexity" evidence="5">
    <location>
        <begin position="327"/>
        <end position="337"/>
    </location>
</feature>
<dbReference type="InterPro" id="IPR013083">
    <property type="entry name" value="Znf_RING/FYVE/PHD"/>
</dbReference>
<keyword evidence="9" id="KW-1185">Reference proteome</keyword>
<evidence type="ECO:0000313" key="9">
    <source>
        <dbReference type="Proteomes" id="UP001374579"/>
    </source>
</evidence>
<dbReference type="PROSITE" id="PS50089">
    <property type="entry name" value="ZF_RING_2"/>
    <property type="match status" value="1"/>
</dbReference>
<feature type="domain" description="RING-type" evidence="6">
    <location>
        <begin position="13"/>
        <end position="62"/>
    </location>
</feature>